<feature type="transmembrane region" description="Helical" evidence="5">
    <location>
        <begin position="48"/>
        <end position="68"/>
    </location>
</feature>
<proteinExistence type="predicted"/>
<keyword evidence="2 5" id="KW-0812">Transmembrane</keyword>
<sequence length="339" mass="38714">MDYTLPLRLYTSRKVAQPSIRGVLLMSITVASNVGVLFIHLLSGHIKWKIGALLSVTVLIPVSIYILYLPESPIFLMKTGSNEDARRVFFQLRGISDISKKEFEKITEKERELNKSQGLSFVALMYSLSNPIFWKPLLIVFAAMFTVQLTGYSAMISYAIEELQDFGLNYEYSAMITIDIFRVAATMFSCILVQKMTRRRLAMLSGYGSSVTLFCLWFYLYISPRYNVKLPLVVMVLLIINICFIHMGLNPLAYALMGELFPMDNKSMGAAISSIFCYTLYYLVVLSYPYLRVLFSGIAEIFLGYSACVLFGTICLTLFLPETKDKPFYMIEEYFKSRK</sequence>
<feature type="transmembrane region" description="Helical" evidence="5">
    <location>
        <begin position="172"/>
        <end position="194"/>
    </location>
</feature>
<gene>
    <name evidence="7" type="ORF">WA026_016816</name>
</gene>
<comment type="subcellular location">
    <subcellularLocation>
        <location evidence="1">Membrane</location>
        <topology evidence="1">Multi-pass membrane protein</topology>
    </subcellularLocation>
</comment>
<dbReference type="Pfam" id="PF00083">
    <property type="entry name" value="Sugar_tr"/>
    <property type="match status" value="1"/>
</dbReference>
<dbReference type="InterPro" id="IPR050549">
    <property type="entry name" value="MFS_Trehalose_Transporter"/>
</dbReference>
<feature type="transmembrane region" description="Helical" evidence="5">
    <location>
        <begin position="201"/>
        <end position="220"/>
    </location>
</feature>
<evidence type="ECO:0000313" key="7">
    <source>
        <dbReference type="EMBL" id="KAK9886540.1"/>
    </source>
</evidence>
<dbReference type="InterPro" id="IPR005828">
    <property type="entry name" value="MFS_sugar_transport-like"/>
</dbReference>
<dbReference type="SUPFAM" id="SSF103473">
    <property type="entry name" value="MFS general substrate transporter"/>
    <property type="match status" value="1"/>
</dbReference>
<keyword evidence="8" id="KW-1185">Reference proteome</keyword>
<keyword evidence="3 5" id="KW-1133">Transmembrane helix</keyword>
<dbReference type="PANTHER" id="PTHR48021">
    <property type="match status" value="1"/>
</dbReference>
<evidence type="ECO:0000256" key="5">
    <source>
        <dbReference type="SAM" id="Phobius"/>
    </source>
</evidence>
<dbReference type="AlphaFoldDB" id="A0AAW1UVM4"/>
<keyword evidence="4 5" id="KW-0472">Membrane</keyword>
<dbReference type="GO" id="GO:0022857">
    <property type="term" value="F:transmembrane transporter activity"/>
    <property type="evidence" value="ECO:0007669"/>
    <property type="project" value="InterPro"/>
</dbReference>
<feature type="transmembrane region" description="Helical" evidence="5">
    <location>
        <begin position="268"/>
        <end position="290"/>
    </location>
</feature>
<dbReference type="PANTHER" id="PTHR48021:SF68">
    <property type="entry name" value="MAJOR FACILITATOR SUPERFAMILY (MFS) PROFILE DOMAIN-CONTAINING PROTEIN"/>
    <property type="match status" value="1"/>
</dbReference>
<dbReference type="GO" id="GO:0016020">
    <property type="term" value="C:membrane"/>
    <property type="evidence" value="ECO:0007669"/>
    <property type="project" value="UniProtKB-SubCell"/>
</dbReference>
<dbReference type="Gene3D" id="1.20.1250.20">
    <property type="entry name" value="MFS general substrate transporter like domains"/>
    <property type="match status" value="1"/>
</dbReference>
<feature type="transmembrane region" description="Helical" evidence="5">
    <location>
        <begin position="137"/>
        <end position="160"/>
    </location>
</feature>
<dbReference type="EMBL" id="JARQZJ010000100">
    <property type="protein sequence ID" value="KAK9886540.1"/>
    <property type="molecule type" value="Genomic_DNA"/>
</dbReference>
<feature type="domain" description="Major facilitator superfamily (MFS) profile" evidence="6">
    <location>
        <begin position="1"/>
        <end position="324"/>
    </location>
</feature>
<comment type="caution">
    <text evidence="7">The sequence shown here is derived from an EMBL/GenBank/DDBJ whole genome shotgun (WGS) entry which is preliminary data.</text>
</comment>
<evidence type="ECO:0000313" key="8">
    <source>
        <dbReference type="Proteomes" id="UP001431783"/>
    </source>
</evidence>
<dbReference type="PROSITE" id="PS50850">
    <property type="entry name" value="MFS"/>
    <property type="match status" value="1"/>
</dbReference>
<protein>
    <recommendedName>
        <fullName evidence="6">Major facilitator superfamily (MFS) profile domain-containing protein</fullName>
    </recommendedName>
</protein>
<evidence type="ECO:0000256" key="3">
    <source>
        <dbReference type="ARBA" id="ARBA00022989"/>
    </source>
</evidence>
<dbReference type="InterPro" id="IPR020846">
    <property type="entry name" value="MFS_dom"/>
</dbReference>
<reference evidence="7 8" key="1">
    <citation type="submission" date="2023-03" db="EMBL/GenBank/DDBJ databases">
        <title>Genome insight into feeding habits of ladybird beetles.</title>
        <authorList>
            <person name="Li H.-S."/>
            <person name="Huang Y.-H."/>
            <person name="Pang H."/>
        </authorList>
    </citation>
    <scope>NUCLEOTIDE SEQUENCE [LARGE SCALE GENOMIC DNA]</scope>
    <source>
        <strain evidence="7">SYSU_2023b</strain>
        <tissue evidence="7">Whole body</tissue>
    </source>
</reference>
<name>A0AAW1UVM4_9CUCU</name>
<evidence type="ECO:0000259" key="6">
    <source>
        <dbReference type="PROSITE" id="PS50850"/>
    </source>
</evidence>
<feature type="transmembrane region" description="Helical" evidence="5">
    <location>
        <begin position="302"/>
        <end position="320"/>
    </location>
</feature>
<accession>A0AAW1UVM4</accession>
<evidence type="ECO:0000256" key="2">
    <source>
        <dbReference type="ARBA" id="ARBA00022692"/>
    </source>
</evidence>
<dbReference type="Proteomes" id="UP001431783">
    <property type="component" value="Unassembled WGS sequence"/>
</dbReference>
<feature type="transmembrane region" description="Helical" evidence="5">
    <location>
        <begin position="20"/>
        <end position="42"/>
    </location>
</feature>
<evidence type="ECO:0000256" key="1">
    <source>
        <dbReference type="ARBA" id="ARBA00004141"/>
    </source>
</evidence>
<evidence type="ECO:0000256" key="4">
    <source>
        <dbReference type="ARBA" id="ARBA00023136"/>
    </source>
</evidence>
<feature type="transmembrane region" description="Helical" evidence="5">
    <location>
        <begin position="232"/>
        <end position="256"/>
    </location>
</feature>
<organism evidence="7 8">
    <name type="scientific">Henosepilachna vigintioctopunctata</name>
    <dbReference type="NCBI Taxonomy" id="420089"/>
    <lineage>
        <taxon>Eukaryota</taxon>
        <taxon>Metazoa</taxon>
        <taxon>Ecdysozoa</taxon>
        <taxon>Arthropoda</taxon>
        <taxon>Hexapoda</taxon>
        <taxon>Insecta</taxon>
        <taxon>Pterygota</taxon>
        <taxon>Neoptera</taxon>
        <taxon>Endopterygota</taxon>
        <taxon>Coleoptera</taxon>
        <taxon>Polyphaga</taxon>
        <taxon>Cucujiformia</taxon>
        <taxon>Coccinelloidea</taxon>
        <taxon>Coccinellidae</taxon>
        <taxon>Epilachninae</taxon>
        <taxon>Epilachnini</taxon>
        <taxon>Henosepilachna</taxon>
    </lineage>
</organism>
<dbReference type="InterPro" id="IPR036259">
    <property type="entry name" value="MFS_trans_sf"/>
</dbReference>